<comment type="similarity">
    <text evidence="1 8">Belongs to the glycosyl hydrolase 1 family.</text>
</comment>
<feature type="active site" description="Nucleophile" evidence="7">
    <location>
        <position position="414"/>
    </location>
</feature>
<evidence type="ECO:0000256" key="3">
    <source>
        <dbReference type="ARBA" id="ARBA00012744"/>
    </source>
</evidence>
<evidence type="ECO:0000256" key="10">
    <source>
        <dbReference type="SAM" id="SignalP"/>
    </source>
</evidence>
<dbReference type="InterPro" id="IPR017853">
    <property type="entry name" value="GH"/>
</dbReference>
<dbReference type="PRINTS" id="PR00131">
    <property type="entry name" value="GLHYDRLASE1"/>
</dbReference>
<evidence type="ECO:0000256" key="5">
    <source>
        <dbReference type="ARBA" id="ARBA00023180"/>
    </source>
</evidence>
<sequence length="534" mass="61362">MFWLVVSQLLYFPRDAHCLADIPSEAILDNNIPLINNLTFPDGFLFGAATAAYQIEGAWNVDGKGPSIWDEFTHTHPEIITDHSTGDDACKSYYKYKEDVQAAKTMGLDSYRFSMSWPRIMPTGFPDNINQKGIDYYNNLINELVDNGIMPLVTMYHWDLPQNLQTYGGWLNESIVPLYVSYARVLFENFGDRVKWWLTFNEPQFVSLGYEFRVMAPGIFTNGTGPYIASTNVLKAHARAYHMYDEEFRESQKGKISIAPNIMWGLPVNVTSLDDWEATARYLLFYAGWFTDPIYGKDGDYPKVMRESIAENSKRQGFPKSRLPTFTEEEKNYIKGTADYFAFNAYTAFLVNKSNTENLTPSWAHDLAISAYEGSNWLISNTSSWESVAPISLRSIMNWITGRYGNKYELFITENGFADKGQLNDTKRITYLATYLTEVLKAIFIDEIKMKALTVWSLIDNFEWADGYTSKWGLYHVDFNDPERKRTPKASSHFMENVTSTRKVPKKFLPLDVTIDLLTLWPRSEDGLKRVSFV</sequence>
<feature type="chain" id="PRO_5004315714" description="beta-glucosidase" evidence="10">
    <location>
        <begin position="19"/>
        <end position="534"/>
    </location>
</feature>
<keyword evidence="6 9" id="KW-0326">Glycosidase</keyword>
<evidence type="ECO:0000256" key="9">
    <source>
        <dbReference type="RuleBase" id="RU004468"/>
    </source>
</evidence>
<name>Q8WQL9_RHYMA</name>
<dbReference type="InterPro" id="IPR018120">
    <property type="entry name" value="Glyco_hydro_1_AS"/>
</dbReference>
<keyword evidence="10" id="KW-0732">Signal</keyword>
<accession>Q8WQL9</accession>
<dbReference type="EMBL" id="AY064214">
    <property type="protein sequence ID" value="AAL40863.1"/>
    <property type="molecule type" value="mRNA"/>
</dbReference>
<evidence type="ECO:0000256" key="7">
    <source>
        <dbReference type="PROSITE-ProRule" id="PRU10055"/>
    </source>
</evidence>
<keyword evidence="5" id="KW-0325">Glycoprotein</keyword>
<feature type="signal peptide" evidence="10">
    <location>
        <begin position="1"/>
        <end position="18"/>
    </location>
</feature>
<dbReference type="GO" id="GO:0005975">
    <property type="term" value="P:carbohydrate metabolic process"/>
    <property type="evidence" value="ECO:0007669"/>
    <property type="project" value="InterPro"/>
</dbReference>
<dbReference type="InterPro" id="IPR033132">
    <property type="entry name" value="GH_1_N_CS"/>
</dbReference>
<dbReference type="Pfam" id="PF00232">
    <property type="entry name" value="Glyco_hydro_1"/>
    <property type="match status" value="1"/>
</dbReference>
<dbReference type="FunFam" id="3.20.20.80:FF:000013">
    <property type="entry name" value="lactase-phlorizin hydrolase"/>
    <property type="match status" value="1"/>
</dbReference>
<evidence type="ECO:0000256" key="6">
    <source>
        <dbReference type="ARBA" id="ARBA00023295"/>
    </source>
</evidence>
<evidence type="ECO:0000256" key="1">
    <source>
        <dbReference type="ARBA" id="ARBA00010838"/>
    </source>
</evidence>
<reference evidence="11" key="1">
    <citation type="journal article" date="2003" name="Biochem. J.">
        <title>Molecular characterization of a male-specific glycosyl hydrolase, Lma-p72, secreted on to the abdominal surface of the Madeira cockroach Leucophaea maderae (Blaberidae, Oxyhaloinae).</title>
        <authorList>
            <person name="Cornette R."/>
            <person name="Farine J.P."/>
            <person name="Abed-Viellard D."/>
            <person name="Quennedey B."/>
            <person name="Brossut R."/>
        </authorList>
    </citation>
    <scope>NUCLEOTIDE SEQUENCE</scope>
</reference>
<dbReference type="PROSITE" id="PS00572">
    <property type="entry name" value="GLYCOSYL_HYDROL_F1_1"/>
    <property type="match status" value="1"/>
</dbReference>
<protein>
    <recommendedName>
        <fullName evidence="3">beta-glucosidase</fullName>
        <ecNumber evidence="3">3.2.1.21</ecNumber>
    </recommendedName>
</protein>
<evidence type="ECO:0000256" key="8">
    <source>
        <dbReference type="RuleBase" id="RU003690"/>
    </source>
</evidence>
<organism evidence="11">
    <name type="scientific">Rhyparobia maderae</name>
    <name type="common">Madeira cockroach</name>
    <name type="synonym">Leucophaea maderae</name>
    <dbReference type="NCBI Taxonomy" id="36963"/>
    <lineage>
        <taxon>Eukaryota</taxon>
        <taxon>Metazoa</taxon>
        <taxon>Ecdysozoa</taxon>
        <taxon>Arthropoda</taxon>
        <taxon>Hexapoda</taxon>
        <taxon>Insecta</taxon>
        <taxon>Pterygota</taxon>
        <taxon>Neoptera</taxon>
        <taxon>Polyneoptera</taxon>
        <taxon>Dictyoptera</taxon>
        <taxon>Blattodea</taxon>
        <taxon>Blaberoidea</taxon>
        <taxon>Blaberidae</taxon>
        <taxon>Oxyhaloinae</taxon>
        <taxon>Rhyparobia</taxon>
    </lineage>
</organism>
<evidence type="ECO:0000256" key="4">
    <source>
        <dbReference type="ARBA" id="ARBA00022801"/>
    </source>
</evidence>
<keyword evidence="4 9" id="KW-0378">Hydrolase</keyword>
<dbReference type="InterPro" id="IPR001360">
    <property type="entry name" value="Glyco_hydro_1"/>
</dbReference>
<dbReference type="PANTHER" id="PTHR10353:SF36">
    <property type="entry name" value="LP05116P"/>
    <property type="match status" value="1"/>
</dbReference>
<dbReference type="PANTHER" id="PTHR10353">
    <property type="entry name" value="GLYCOSYL HYDROLASE"/>
    <property type="match status" value="1"/>
</dbReference>
<dbReference type="PROSITE" id="PS00653">
    <property type="entry name" value="GLYCOSYL_HYDROL_F1_2"/>
    <property type="match status" value="1"/>
</dbReference>
<proteinExistence type="evidence at transcript level"/>
<dbReference type="Gene3D" id="3.20.20.80">
    <property type="entry name" value="Glycosidases"/>
    <property type="match status" value="1"/>
</dbReference>
<dbReference type="GO" id="GO:0008422">
    <property type="term" value="F:beta-glucosidase activity"/>
    <property type="evidence" value="ECO:0007669"/>
    <property type="project" value="TreeGrafter"/>
</dbReference>
<evidence type="ECO:0000256" key="2">
    <source>
        <dbReference type="ARBA" id="ARBA00011738"/>
    </source>
</evidence>
<dbReference type="AlphaFoldDB" id="Q8WQL9"/>
<evidence type="ECO:0000313" key="11">
    <source>
        <dbReference type="EMBL" id="AAL40863.1"/>
    </source>
</evidence>
<comment type="subunit">
    <text evidence="2">Homodimer.</text>
</comment>
<dbReference type="EC" id="3.2.1.21" evidence="3"/>
<dbReference type="CAZy" id="GH1">
    <property type="family name" value="Glycoside Hydrolase Family 1"/>
</dbReference>
<dbReference type="SUPFAM" id="SSF51445">
    <property type="entry name" value="(Trans)glycosidases"/>
    <property type="match status" value="1"/>
</dbReference>